<sequence>MVKKYGIVRLDLMAGHVYHYDADVAIENGVLAEIDYTTGKIAPTTDATKDQVLVASVTNLYDSEDESDFINEAKGMKVRTYEFEKGDIFTTTQVDLSGTRTTFASIAKGDYAYGVIGGKFAFDTTAPTTKQVFRVIERTVLNGQEAVALQVEQA</sequence>
<name>A0ABX7ARL3_9BACI</name>
<organism evidence="1 2">
    <name type="scientific">Lysinibacillus agricola</name>
    <dbReference type="NCBI Taxonomy" id="2590012"/>
    <lineage>
        <taxon>Bacteria</taxon>
        <taxon>Bacillati</taxon>
        <taxon>Bacillota</taxon>
        <taxon>Bacilli</taxon>
        <taxon>Bacillales</taxon>
        <taxon>Bacillaceae</taxon>
        <taxon>Lysinibacillus</taxon>
    </lineage>
</organism>
<gene>
    <name evidence="1" type="ORF">FJQ98_16670</name>
</gene>
<accession>A0ABX7ARL3</accession>
<protein>
    <recommendedName>
        <fullName evidence="3">Phage tail protein</fullName>
    </recommendedName>
</protein>
<proteinExistence type="predicted"/>
<reference evidence="1 2" key="1">
    <citation type="submission" date="2020-01" db="EMBL/GenBank/DDBJ databases">
        <authorList>
            <person name="Liu G."/>
            <person name="Liu B."/>
        </authorList>
    </citation>
    <scope>NUCLEOTIDE SEQUENCE [LARGE SCALE GENOMIC DNA]</scope>
    <source>
        <strain evidence="1 2">FJAT-51161</strain>
    </source>
</reference>
<dbReference type="Proteomes" id="UP000596049">
    <property type="component" value="Chromosome"/>
</dbReference>
<keyword evidence="2" id="KW-1185">Reference proteome</keyword>
<evidence type="ECO:0000313" key="1">
    <source>
        <dbReference type="EMBL" id="QQP10879.1"/>
    </source>
</evidence>
<evidence type="ECO:0008006" key="3">
    <source>
        <dbReference type="Google" id="ProtNLM"/>
    </source>
</evidence>
<evidence type="ECO:0000313" key="2">
    <source>
        <dbReference type="Proteomes" id="UP000596049"/>
    </source>
</evidence>
<dbReference type="RefSeq" id="WP_053595661.1">
    <property type="nucleotide sequence ID" value="NZ_CP067341.1"/>
</dbReference>
<dbReference type="EMBL" id="CP067341">
    <property type="protein sequence ID" value="QQP10879.1"/>
    <property type="molecule type" value="Genomic_DNA"/>
</dbReference>